<dbReference type="InterPro" id="IPR001162">
    <property type="entry name" value="UvrC_RNase_H_dom"/>
</dbReference>
<dbReference type="Pfam" id="PF08459">
    <property type="entry name" value="UvrC_RNaseH_dom"/>
    <property type="match status" value="1"/>
</dbReference>
<dbReference type="Pfam" id="PF01541">
    <property type="entry name" value="GIY-YIG"/>
    <property type="match status" value="1"/>
</dbReference>
<dbReference type="PROSITE" id="PS50151">
    <property type="entry name" value="UVR"/>
    <property type="match status" value="1"/>
</dbReference>
<feature type="domain" description="UVR" evidence="1">
    <location>
        <begin position="210"/>
        <end position="245"/>
    </location>
</feature>
<evidence type="ECO:0000313" key="5">
    <source>
        <dbReference type="Proteomes" id="UP000228700"/>
    </source>
</evidence>
<feature type="domain" description="GIY-YIG" evidence="2">
    <location>
        <begin position="16"/>
        <end position="96"/>
    </location>
</feature>
<dbReference type="PROSITE" id="PS50164">
    <property type="entry name" value="GIY_YIG"/>
    <property type="match status" value="1"/>
</dbReference>
<dbReference type="PANTHER" id="PTHR30562:SF1">
    <property type="entry name" value="UVRABC SYSTEM PROTEIN C"/>
    <property type="match status" value="1"/>
</dbReference>
<dbReference type="InterPro" id="IPR050066">
    <property type="entry name" value="UvrABC_protein_C"/>
</dbReference>
<sequence length="415" mass="48200">MQSMNIDSIQKKTLPEAPGVYFWKEGKRILYIGRATSLRDRIRSYFSSDVISSRGPRIVDMVTRSTSIEWQETDSVLEAIIAEANLIKKHQPHYNVKEKDDRSWNYVIVTKEDFPRVLVVRGRNLDIEKQKKVLKISYTFGPFTQSMVLREALRIIRRMFPFIDKGSAKKDNYHFYRQIGLTPDMVSAESKTEYKKSIRHIVLFFQGKKQELVRTLKKEMNMYAKSRKFEKASEIKKKLFALDHIQDIALVKDDIVSPSNNSLSGFRIESYDTAHMSGQGAVGVMTVITNSEIDKNEYRKFKLDPIIGNNDVLNLREILIRRFSHPEWRSPDMIVVDGGVGQKNTAEKYINELKLSIPVVSVVKDDKHKAREILGSKKVVSKYEKEILLMNAEAHRFAITYHRKLRKIKRSPRVI</sequence>
<accession>A0A2M8LCD5</accession>
<evidence type="ECO:0000313" key="4">
    <source>
        <dbReference type="EMBL" id="PJE74273.1"/>
    </source>
</evidence>
<dbReference type="InterPro" id="IPR000305">
    <property type="entry name" value="GIY-YIG_endonuc"/>
</dbReference>
<feature type="domain" description="UvrC family homology region profile" evidence="3">
    <location>
        <begin position="224"/>
        <end position="350"/>
    </location>
</feature>
<evidence type="ECO:0000259" key="1">
    <source>
        <dbReference type="PROSITE" id="PS50151"/>
    </source>
</evidence>
<evidence type="ECO:0008006" key="6">
    <source>
        <dbReference type="Google" id="ProtNLM"/>
    </source>
</evidence>
<dbReference type="Gene3D" id="3.40.1440.10">
    <property type="entry name" value="GIY-YIG endonuclease"/>
    <property type="match status" value="1"/>
</dbReference>
<dbReference type="Proteomes" id="UP000228700">
    <property type="component" value="Unassembled WGS sequence"/>
</dbReference>
<gene>
    <name evidence="4" type="ORF">COV01_02130</name>
</gene>
<protein>
    <recommendedName>
        <fullName evidence="6">Excinuclease ABC subunit C</fullName>
    </recommendedName>
</protein>
<reference evidence="5" key="1">
    <citation type="submission" date="2017-09" db="EMBL/GenBank/DDBJ databases">
        <title>Depth-based differentiation of microbial function through sediment-hosted aquifers and enrichment of novel symbionts in the deep terrestrial subsurface.</title>
        <authorList>
            <person name="Probst A.J."/>
            <person name="Ladd B."/>
            <person name="Jarett J.K."/>
            <person name="Geller-Mcgrath D.E."/>
            <person name="Sieber C.M.K."/>
            <person name="Emerson J.B."/>
            <person name="Anantharaman K."/>
            <person name="Thomas B.C."/>
            <person name="Malmstrom R."/>
            <person name="Stieglmeier M."/>
            <person name="Klingl A."/>
            <person name="Woyke T."/>
            <person name="Ryan C.M."/>
            <person name="Banfield J.F."/>
        </authorList>
    </citation>
    <scope>NUCLEOTIDE SEQUENCE [LARGE SCALE GENOMIC DNA]</scope>
</reference>
<dbReference type="InterPro" id="IPR047296">
    <property type="entry name" value="GIY-YIG_UvrC_Cho"/>
</dbReference>
<dbReference type="PANTHER" id="PTHR30562">
    <property type="entry name" value="UVRC/OXIDOREDUCTASE"/>
    <property type="match status" value="1"/>
</dbReference>
<dbReference type="PROSITE" id="PS50165">
    <property type="entry name" value="UVRC"/>
    <property type="match status" value="1"/>
</dbReference>
<evidence type="ECO:0000259" key="2">
    <source>
        <dbReference type="PROSITE" id="PS50164"/>
    </source>
</evidence>
<dbReference type="CDD" id="cd10434">
    <property type="entry name" value="GIY-YIG_UvrC_Cho"/>
    <property type="match status" value="1"/>
</dbReference>
<dbReference type="GO" id="GO:0009380">
    <property type="term" value="C:excinuclease repair complex"/>
    <property type="evidence" value="ECO:0007669"/>
    <property type="project" value="TreeGrafter"/>
</dbReference>
<proteinExistence type="predicted"/>
<organism evidence="4 5">
    <name type="scientific">Candidatus Taylorbacteria bacterium CG10_big_fil_rev_8_21_14_0_10_41_48</name>
    <dbReference type="NCBI Taxonomy" id="1975024"/>
    <lineage>
        <taxon>Bacteria</taxon>
        <taxon>Candidatus Tayloriibacteriota</taxon>
    </lineage>
</organism>
<dbReference type="GO" id="GO:0009381">
    <property type="term" value="F:excinuclease ABC activity"/>
    <property type="evidence" value="ECO:0007669"/>
    <property type="project" value="InterPro"/>
</dbReference>
<dbReference type="InterPro" id="IPR038476">
    <property type="entry name" value="UvrC_RNase_H_dom_sf"/>
</dbReference>
<dbReference type="InterPro" id="IPR001943">
    <property type="entry name" value="UVR_dom"/>
</dbReference>
<dbReference type="InterPro" id="IPR036876">
    <property type="entry name" value="UVR_dom_sf"/>
</dbReference>
<dbReference type="SUPFAM" id="SSF46600">
    <property type="entry name" value="C-terminal UvrC-binding domain of UvrB"/>
    <property type="match status" value="1"/>
</dbReference>
<comment type="caution">
    <text evidence="4">The sequence shown here is derived from an EMBL/GenBank/DDBJ whole genome shotgun (WGS) entry which is preliminary data.</text>
</comment>
<dbReference type="AlphaFoldDB" id="A0A2M8LCD5"/>
<evidence type="ECO:0000259" key="3">
    <source>
        <dbReference type="PROSITE" id="PS50165"/>
    </source>
</evidence>
<dbReference type="GO" id="GO:0006289">
    <property type="term" value="P:nucleotide-excision repair"/>
    <property type="evidence" value="ECO:0007669"/>
    <property type="project" value="InterPro"/>
</dbReference>
<dbReference type="SMART" id="SM00465">
    <property type="entry name" value="GIYc"/>
    <property type="match status" value="1"/>
</dbReference>
<dbReference type="EMBL" id="PFEQ01000009">
    <property type="protein sequence ID" value="PJE74273.1"/>
    <property type="molecule type" value="Genomic_DNA"/>
</dbReference>
<dbReference type="SUPFAM" id="SSF82771">
    <property type="entry name" value="GIY-YIG endonuclease"/>
    <property type="match status" value="1"/>
</dbReference>
<dbReference type="Gene3D" id="3.30.420.340">
    <property type="entry name" value="UvrC, RNAse H endonuclease domain"/>
    <property type="match status" value="1"/>
</dbReference>
<dbReference type="InterPro" id="IPR035901">
    <property type="entry name" value="GIY-YIG_endonuc_sf"/>
</dbReference>
<name>A0A2M8LCD5_9BACT</name>